<dbReference type="GO" id="GO:0005886">
    <property type="term" value="C:plasma membrane"/>
    <property type="evidence" value="ECO:0007669"/>
    <property type="project" value="TreeGrafter"/>
</dbReference>
<dbReference type="SUPFAM" id="SSF111369">
    <property type="entry name" value="HlyD-like secretion proteins"/>
    <property type="match status" value="1"/>
</dbReference>
<dbReference type="Pfam" id="PF25917">
    <property type="entry name" value="BSH_RND"/>
    <property type="match status" value="1"/>
</dbReference>
<dbReference type="Pfam" id="PF25967">
    <property type="entry name" value="RND-MFP_C"/>
    <property type="match status" value="1"/>
</dbReference>
<feature type="coiled-coil region" evidence="3">
    <location>
        <begin position="124"/>
        <end position="189"/>
    </location>
</feature>
<name>A0A923I2Y1_9BURK</name>
<feature type="domain" description="Multidrug resistance protein MdtA-like barrel-sandwich hybrid" evidence="6">
    <location>
        <begin position="85"/>
        <end position="223"/>
    </location>
</feature>
<dbReference type="Pfam" id="PF25944">
    <property type="entry name" value="Beta-barrel_RND"/>
    <property type="match status" value="1"/>
</dbReference>
<dbReference type="InterPro" id="IPR058627">
    <property type="entry name" value="MdtA-like_C"/>
</dbReference>
<dbReference type="GO" id="GO:0046677">
    <property type="term" value="P:response to antibiotic"/>
    <property type="evidence" value="ECO:0007669"/>
    <property type="project" value="TreeGrafter"/>
</dbReference>
<evidence type="ECO:0000256" key="2">
    <source>
        <dbReference type="ARBA" id="ARBA00009477"/>
    </source>
</evidence>
<dbReference type="GO" id="GO:0022857">
    <property type="term" value="F:transmembrane transporter activity"/>
    <property type="evidence" value="ECO:0007669"/>
    <property type="project" value="InterPro"/>
</dbReference>
<reference evidence="9" key="1">
    <citation type="submission" date="2020-08" db="EMBL/GenBank/DDBJ databases">
        <title>Novel species isolated from subtropical streams in China.</title>
        <authorList>
            <person name="Lu H."/>
        </authorList>
    </citation>
    <scope>NUCLEOTIDE SEQUENCE</scope>
    <source>
        <strain evidence="9">CY7W</strain>
    </source>
</reference>
<comment type="similarity">
    <text evidence="2">Belongs to the membrane fusion protein (MFP) (TC 8.A.1) family.</text>
</comment>
<dbReference type="RefSeq" id="WP_186882342.1">
    <property type="nucleotide sequence ID" value="NZ_JACOGG010000021.1"/>
</dbReference>
<evidence type="ECO:0000259" key="7">
    <source>
        <dbReference type="Pfam" id="PF25944"/>
    </source>
</evidence>
<comment type="caution">
    <text evidence="9">The sequence shown here is derived from an EMBL/GenBank/DDBJ whole genome shotgun (WGS) entry which is preliminary data.</text>
</comment>
<dbReference type="Gene3D" id="2.40.50.100">
    <property type="match status" value="1"/>
</dbReference>
<dbReference type="InterPro" id="IPR058626">
    <property type="entry name" value="MdtA-like_b-barrel"/>
</dbReference>
<evidence type="ECO:0000256" key="1">
    <source>
        <dbReference type="ARBA" id="ARBA00004196"/>
    </source>
</evidence>
<proteinExistence type="inferred from homology"/>
<dbReference type="Proteomes" id="UP000612361">
    <property type="component" value="Unassembled WGS sequence"/>
</dbReference>
<gene>
    <name evidence="9" type="ORF">H8K47_15690</name>
</gene>
<dbReference type="AlphaFoldDB" id="A0A923I2Y1"/>
<feature type="region of interest" description="Disordered" evidence="4">
    <location>
        <begin position="414"/>
        <end position="448"/>
    </location>
</feature>
<dbReference type="NCBIfam" id="TIGR01730">
    <property type="entry name" value="RND_mfp"/>
    <property type="match status" value="1"/>
</dbReference>
<evidence type="ECO:0000259" key="5">
    <source>
        <dbReference type="Pfam" id="PF25876"/>
    </source>
</evidence>
<dbReference type="EMBL" id="JACOGG010000021">
    <property type="protein sequence ID" value="MBC3936809.1"/>
    <property type="molecule type" value="Genomic_DNA"/>
</dbReference>
<evidence type="ECO:0000256" key="4">
    <source>
        <dbReference type="SAM" id="MobiDB-lite"/>
    </source>
</evidence>
<dbReference type="Gene3D" id="1.10.287.470">
    <property type="entry name" value="Helix hairpin bin"/>
    <property type="match status" value="1"/>
</dbReference>
<organism evidence="9 10">
    <name type="scientific">Undibacterium rugosum</name>
    <dbReference type="NCBI Taxonomy" id="2762291"/>
    <lineage>
        <taxon>Bacteria</taxon>
        <taxon>Pseudomonadati</taxon>
        <taxon>Pseudomonadota</taxon>
        <taxon>Betaproteobacteria</taxon>
        <taxon>Burkholderiales</taxon>
        <taxon>Oxalobacteraceae</taxon>
        <taxon>Undibacterium</taxon>
    </lineage>
</organism>
<keyword evidence="3" id="KW-0175">Coiled coil</keyword>
<evidence type="ECO:0000259" key="8">
    <source>
        <dbReference type="Pfam" id="PF25967"/>
    </source>
</evidence>
<feature type="domain" description="Multidrug resistance protein MdtA-like C-terminal permuted SH3" evidence="8">
    <location>
        <begin position="330"/>
        <end position="388"/>
    </location>
</feature>
<dbReference type="Gene3D" id="2.40.420.20">
    <property type="match status" value="1"/>
</dbReference>
<dbReference type="InterPro" id="IPR006143">
    <property type="entry name" value="RND_pump_MFP"/>
</dbReference>
<sequence length="448" mass="46533">MHSTGIPSSRSSDLSSQIEQLFSRRALRVLAVSLPLVALAACGKQGAPQGAGGMPPPEVNVVKLESSDLALDYEYVGQTAGSKETEIRARVPGILENRLYEEGSRVKAGTVLFQIDPSTFQTQLASAEAAAAVSEAKLNQAKREYARLAPLAAERAISQKEFDDAKSNLETAEAGLKQVRAQVNEARLNLSYTKVVAPIDGVTGTAAKSNGSLVTAADSLLTTIVQTDTLYVNFSIPEADYLKVAKEVGSGKVAVPGKRANNGSIGFDVKLKLADGSMFPTTGKMNFVSERINTTNGGFDARAQVANPESTLRPGQFVRVILSGAKRTAALAVPQRAVIDGPMGKMVFVVTPDNKLVPKPVELDGWTHGQWIVTKGLQAGEQVMVDGVIKAHDPGMTVKPVVVTAQAALNPPPAMPGAPAAKPASASASAQAPAAASAASASAASAAK</sequence>
<evidence type="ECO:0000313" key="10">
    <source>
        <dbReference type="Proteomes" id="UP000612361"/>
    </source>
</evidence>
<feature type="domain" description="Multidrug resistance protein MdtA-like alpha-helical hairpin" evidence="5">
    <location>
        <begin position="123"/>
        <end position="193"/>
    </location>
</feature>
<evidence type="ECO:0000256" key="3">
    <source>
        <dbReference type="SAM" id="Coils"/>
    </source>
</evidence>
<dbReference type="Pfam" id="PF25876">
    <property type="entry name" value="HH_MFP_RND"/>
    <property type="match status" value="1"/>
</dbReference>
<comment type="subcellular location">
    <subcellularLocation>
        <location evidence="1">Cell envelope</location>
    </subcellularLocation>
</comment>
<accession>A0A923I2Y1</accession>
<keyword evidence="10" id="KW-1185">Reference proteome</keyword>
<protein>
    <submittedName>
        <fullName evidence="9">Efflux RND transporter periplasmic adaptor subunit</fullName>
    </submittedName>
</protein>
<dbReference type="Gene3D" id="2.40.30.170">
    <property type="match status" value="1"/>
</dbReference>
<dbReference type="InterPro" id="IPR058624">
    <property type="entry name" value="MdtA-like_HH"/>
</dbReference>
<dbReference type="InterPro" id="IPR058625">
    <property type="entry name" value="MdtA-like_BSH"/>
</dbReference>
<feature type="domain" description="Multidrug resistance protein MdtA-like beta-barrel" evidence="7">
    <location>
        <begin position="229"/>
        <end position="322"/>
    </location>
</feature>
<evidence type="ECO:0000313" key="9">
    <source>
        <dbReference type="EMBL" id="MBC3936809.1"/>
    </source>
</evidence>
<dbReference type="PANTHER" id="PTHR30158">
    <property type="entry name" value="ACRA/E-RELATED COMPONENT OF DRUG EFFLUX TRANSPORTER"/>
    <property type="match status" value="1"/>
</dbReference>
<evidence type="ECO:0000259" key="6">
    <source>
        <dbReference type="Pfam" id="PF25917"/>
    </source>
</evidence>
<feature type="compositionally biased region" description="Low complexity" evidence="4">
    <location>
        <begin position="417"/>
        <end position="448"/>
    </location>
</feature>